<feature type="domain" description="Heat-inducible transcription repressor HrcA C-terminal" evidence="6">
    <location>
        <begin position="105"/>
        <end position="309"/>
    </location>
</feature>
<dbReference type="InterPro" id="IPR021153">
    <property type="entry name" value="HrcA_C"/>
</dbReference>
<dbReference type="EMBL" id="VBOS01000175">
    <property type="protein sequence ID" value="TMQ56419.1"/>
    <property type="molecule type" value="Genomic_DNA"/>
</dbReference>
<dbReference type="Proteomes" id="UP000317716">
    <property type="component" value="Unassembled WGS sequence"/>
</dbReference>
<dbReference type="Pfam" id="PF01628">
    <property type="entry name" value="HrcA"/>
    <property type="match status" value="1"/>
</dbReference>
<dbReference type="GO" id="GO:0045892">
    <property type="term" value="P:negative regulation of DNA-templated transcription"/>
    <property type="evidence" value="ECO:0007669"/>
    <property type="project" value="UniProtKB-UniRule"/>
</dbReference>
<reference evidence="7 8" key="1">
    <citation type="journal article" date="2019" name="Nat. Microbiol.">
        <title>Mediterranean grassland soil C-N compound turnover is dependent on rainfall and depth, and is mediated by genomically divergent microorganisms.</title>
        <authorList>
            <person name="Diamond S."/>
            <person name="Andeer P.F."/>
            <person name="Li Z."/>
            <person name="Crits-Christoph A."/>
            <person name="Burstein D."/>
            <person name="Anantharaman K."/>
            <person name="Lane K.R."/>
            <person name="Thomas B.C."/>
            <person name="Pan C."/>
            <person name="Northen T.R."/>
            <person name="Banfield J.F."/>
        </authorList>
    </citation>
    <scope>NUCLEOTIDE SEQUENCE [LARGE SCALE GENOMIC DNA]</scope>
    <source>
        <strain evidence="7">WS_2</strain>
    </source>
</reference>
<evidence type="ECO:0000256" key="4">
    <source>
        <dbReference type="ARBA" id="ARBA00023163"/>
    </source>
</evidence>
<evidence type="ECO:0000256" key="3">
    <source>
        <dbReference type="ARBA" id="ARBA00023016"/>
    </source>
</evidence>
<dbReference type="SUPFAM" id="SSF46785">
    <property type="entry name" value="Winged helix' DNA-binding domain"/>
    <property type="match status" value="1"/>
</dbReference>
<keyword evidence="4 5" id="KW-0804">Transcription</keyword>
<dbReference type="Gene3D" id="1.10.10.10">
    <property type="entry name" value="Winged helix-like DNA-binding domain superfamily/Winged helix DNA-binding domain"/>
    <property type="match status" value="1"/>
</dbReference>
<dbReference type="InterPro" id="IPR029016">
    <property type="entry name" value="GAF-like_dom_sf"/>
</dbReference>
<evidence type="ECO:0000313" key="7">
    <source>
        <dbReference type="EMBL" id="TMQ56419.1"/>
    </source>
</evidence>
<evidence type="ECO:0000259" key="6">
    <source>
        <dbReference type="Pfam" id="PF01628"/>
    </source>
</evidence>
<evidence type="ECO:0000256" key="2">
    <source>
        <dbReference type="ARBA" id="ARBA00023015"/>
    </source>
</evidence>
<dbReference type="HAMAP" id="MF_00081">
    <property type="entry name" value="HrcA"/>
    <property type="match status" value="1"/>
</dbReference>
<keyword evidence="2 5" id="KW-0805">Transcription regulation</keyword>
<proteinExistence type="inferred from homology"/>
<keyword evidence="3 5" id="KW-0346">Stress response</keyword>
<dbReference type="InterPro" id="IPR002571">
    <property type="entry name" value="HrcA"/>
</dbReference>
<organism evidence="7 8">
    <name type="scientific">Eiseniibacteriota bacterium</name>
    <dbReference type="NCBI Taxonomy" id="2212470"/>
    <lineage>
        <taxon>Bacteria</taxon>
        <taxon>Candidatus Eiseniibacteriota</taxon>
    </lineage>
</organism>
<dbReference type="Gene3D" id="3.30.450.40">
    <property type="match status" value="1"/>
</dbReference>
<dbReference type="AlphaFoldDB" id="A0A538SYF0"/>
<evidence type="ECO:0000256" key="5">
    <source>
        <dbReference type="HAMAP-Rule" id="MF_00081"/>
    </source>
</evidence>
<sequence length="328" mass="34692">MSNPAFPGGLHQEDPDLSPRQREVFAAVVELHGASDHPVGSETLADLGRIALSSASIRSELAGLESAGLLERTHASAGRVPSVRGYEYYVRTLLVPAVLPADLVASRLLSSLTHQLGLALAASLAKETLTGLDLVASDERYVSMVLNLGPAAVRTLALELESPLAREELAEVAAVLRERLLGRSLTEVRDRLASDPELVRKSATRMVARAAAESWARPVSTPLFSAGTMHIAEQPEFARGARLGSLLRVVESGTPLDRLMVHGVEGQVAVRVGLDEDLALTGMSLVSYLLPGPARAAVGVLGPLRMDYALALQVVDAVGARVTELLST</sequence>
<comment type="similarity">
    <text evidence="5">Belongs to the HrcA family.</text>
</comment>
<evidence type="ECO:0000313" key="8">
    <source>
        <dbReference type="Proteomes" id="UP000317716"/>
    </source>
</evidence>
<dbReference type="PIRSF" id="PIRSF005485">
    <property type="entry name" value="HrcA"/>
    <property type="match status" value="1"/>
</dbReference>
<keyword evidence="1 5" id="KW-0678">Repressor</keyword>
<protein>
    <recommendedName>
        <fullName evidence="5">Heat-inducible transcription repressor HrcA</fullName>
    </recommendedName>
</protein>
<comment type="function">
    <text evidence="5">Negative regulator of class I heat shock genes (grpE-dnaK-dnaJ and groELS operons). Prevents heat-shock induction of these operons.</text>
</comment>
<evidence type="ECO:0000256" key="1">
    <source>
        <dbReference type="ARBA" id="ARBA00022491"/>
    </source>
</evidence>
<dbReference type="PANTHER" id="PTHR34824">
    <property type="entry name" value="HEAT-INDUCIBLE TRANSCRIPTION REPRESSOR HRCA"/>
    <property type="match status" value="1"/>
</dbReference>
<dbReference type="GO" id="GO:0003677">
    <property type="term" value="F:DNA binding"/>
    <property type="evidence" value="ECO:0007669"/>
    <property type="project" value="InterPro"/>
</dbReference>
<dbReference type="PANTHER" id="PTHR34824:SF1">
    <property type="entry name" value="HEAT-INDUCIBLE TRANSCRIPTION REPRESSOR HRCA"/>
    <property type="match status" value="1"/>
</dbReference>
<dbReference type="InterPro" id="IPR036388">
    <property type="entry name" value="WH-like_DNA-bd_sf"/>
</dbReference>
<dbReference type="InterPro" id="IPR036390">
    <property type="entry name" value="WH_DNA-bd_sf"/>
</dbReference>
<gene>
    <name evidence="5" type="primary">hrcA</name>
    <name evidence="7" type="ORF">E6K72_05300</name>
</gene>
<name>A0A538SYF0_UNCEI</name>
<comment type="caution">
    <text evidence="7">The sequence shown here is derived from an EMBL/GenBank/DDBJ whole genome shotgun (WGS) entry which is preliminary data.</text>
</comment>
<dbReference type="SUPFAM" id="SSF55781">
    <property type="entry name" value="GAF domain-like"/>
    <property type="match status" value="1"/>
</dbReference>
<accession>A0A538SYF0</accession>